<dbReference type="SMART" id="SM00255">
    <property type="entry name" value="TIR"/>
    <property type="match status" value="1"/>
</dbReference>
<gene>
    <name evidence="2" type="ORF">A4D02_16415</name>
</gene>
<evidence type="ECO:0000313" key="3">
    <source>
        <dbReference type="Proteomes" id="UP000192277"/>
    </source>
</evidence>
<dbReference type="Gene3D" id="3.40.50.10140">
    <property type="entry name" value="Toll/interleukin-1 receptor homology (TIR) domain"/>
    <property type="match status" value="1"/>
</dbReference>
<evidence type="ECO:0000313" key="2">
    <source>
        <dbReference type="EMBL" id="OQP40494.1"/>
    </source>
</evidence>
<keyword evidence="3" id="KW-1185">Reference proteome</keyword>
<dbReference type="EMBL" id="LWBO01000077">
    <property type="protein sequence ID" value="OQP40494.1"/>
    <property type="molecule type" value="Genomic_DNA"/>
</dbReference>
<dbReference type="Pfam" id="PF13676">
    <property type="entry name" value="TIR_2"/>
    <property type="match status" value="1"/>
</dbReference>
<dbReference type="Proteomes" id="UP000192277">
    <property type="component" value="Unassembled WGS sequence"/>
</dbReference>
<feature type="domain" description="TIR" evidence="1">
    <location>
        <begin position="506"/>
        <end position="651"/>
    </location>
</feature>
<protein>
    <recommendedName>
        <fullName evidence="1">TIR domain-containing protein</fullName>
    </recommendedName>
</protein>
<dbReference type="SUPFAM" id="SSF52540">
    <property type="entry name" value="P-loop containing nucleoside triphosphate hydrolases"/>
    <property type="match status" value="1"/>
</dbReference>
<dbReference type="RefSeq" id="WP_014217599.1">
    <property type="nucleotide sequence ID" value="NZ_LWBO01000077.1"/>
</dbReference>
<dbReference type="Gene3D" id="3.40.50.300">
    <property type="entry name" value="P-loop containing nucleotide triphosphate hydrolases"/>
    <property type="match status" value="1"/>
</dbReference>
<dbReference type="InterPro" id="IPR000157">
    <property type="entry name" value="TIR_dom"/>
</dbReference>
<reference evidence="2 3" key="1">
    <citation type="submission" date="2016-04" db="EMBL/GenBank/DDBJ databases">
        <authorList>
            <person name="Chen L."/>
            <person name="Zhuang W."/>
            <person name="Wang G."/>
        </authorList>
    </citation>
    <scope>NUCLEOTIDE SEQUENCE [LARGE SCALE GENOMIC DNA]</scope>
    <source>
        <strain evidence="3">GR20</strain>
    </source>
</reference>
<dbReference type="SUPFAM" id="SSF52200">
    <property type="entry name" value="Toll/Interleukin receptor TIR domain"/>
    <property type="match status" value="1"/>
</dbReference>
<dbReference type="InterPro" id="IPR027417">
    <property type="entry name" value="P-loop_NTPase"/>
</dbReference>
<name>A0ABX3NNS9_9BACT</name>
<proteinExistence type="predicted"/>
<dbReference type="InterPro" id="IPR035897">
    <property type="entry name" value="Toll_tir_struct_dom_sf"/>
</dbReference>
<dbReference type="PROSITE" id="PS50104">
    <property type="entry name" value="TIR"/>
    <property type="match status" value="1"/>
</dbReference>
<dbReference type="InterPro" id="IPR057574">
    <property type="entry name" value="nSTAND_NTPase5_dom"/>
</dbReference>
<evidence type="ECO:0000259" key="1">
    <source>
        <dbReference type="PROSITE" id="PS50104"/>
    </source>
</evidence>
<accession>A0ABX3NNS9</accession>
<organism evidence="2 3">
    <name type="scientific">Niastella koreensis</name>
    <dbReference type="NCBI Taxonomy" id="354356"/>
    <lineage>
        <taxon>Bacteria</taxon>
        <taxon>Pseudomonadati</taxon>
        <taxon>Bacteroidota</taxon>
        <taxon>Chitinophagia</taxon>
        <taxon>Chitinophagales</taxon>
        <taxon>Chitinophagaceae</taxon>
        <taxon>Niastella</taxon>
    </lineage>
</organism>
<dbReference type="Pfam" id="PF25199">
    <property type="entry name" value="nSTAND_NTPase5"/>
    <property type="match status" value="1"/>
</dbReference>
<comment type="caution">
    <text evidence="2">The sequence shown here is derived from an EMBL/GenBank/DDBJ whole genome shotgun (WGS) entry which is preliminary data.</text>
</comment>
<sequence length="653" mass="73421">MARTNICLRYSGLDKVKANEFIECLERLNAGMNMEISDCMEEKVRAARIEPASIILILVSGYLLRSPFMKGQLLNSIIKQHKTGAAKVRLIIIEPCGWEKTALGIFQPILPPVSISQFRNQSEMFTDAAKAVREMIRKKYILPKTVTSPVEMEKSSGKTFFPGSLHIDQVFPIDGTASSAFVESVHFKSLVSYLKQDRPVIVVEGPCGAGKTTAIKKAIEKLHSRFNSYIWLDAGDEKNLEAISNLHKRQETLIIIDNFHRLNYHIKQTVTQFLNSAANSSVSIKRLLVAGIPPSNKKLISTSANRVPTIKFGSVKSAVIMEMIEKGEEMLNVKFKKKKEILTIAGGSLCVAQYLCHFLLKEAGVFDRQRHLQSIDTSLSDAIKAVKKEGFFKFGDFITAFFRLGGSRDRTCIKLLKLLAATENGTINLGNIRSLHRGLSIGIGSLLDEQLITALLSKGESYDQLLYFDAEKKNTLLIEDPQLLFFLKNTEEEELATLSGKRPLKKRDKIFISYSRKDEEYFDRVLSHLKAAFSEDQLDVWSDRETQPGDEWHEAILDAIDTTKVAILLNSSNFLSSSYVTGTELPMLEKMASTGEGSVIMIHLMAVDLEKWVQLTRFQALNKPEDLVIDMNKSEFEALLKKLVKVIRRCLAR</sequence>